<dbReference type="GO" id="GO:0008422">
    <property type="term" value="F:beta-glucosidase activity"/>
    <property type="evidence" value="ECO:0007669"/>
    <property type="project" value="UniProtKB-ARBA"/>
</dbReference>
<proteinExistence type="inferred from homology"/>
<dbReference type="InterPro" id="IPR017853">
    <property type="entry name" value="GH"/>
</dbReference>
<dbReference type="Gene3D" id="3.20.20.300">
    <property type="entry name" value="Glycoside hydrolase, family 3, N-terminal domain"/>
    <property type="match status" value="2"/>
</dbReference>
<dbReference type="InterPro" id="IPR026891">
    <property type="entry name" value="Fn3-like"/>
</dbReference>
<dbReference type="SUPFAM" id="SSF51445">
    <property type="entry name" value="(Trans)glycosidases"/>
    <property type="match status" value="1"/>
</dbReference>
<evidence type="ECO:0000259" key="7">
    <source>
        <dbReference type="SMART" id="SM01217"/>
    </source>
</evidence>
<dbReference type="RefSeq" id="WP_080039757.1">
    <property type="nucleotide sequence ID" value="NZ_CP017717.1"/>
</dbReference>
<dbReference type="SMART" id="SM01217">
    <property type="entry name" value="Fn3_like"/>
    <property type="match status" value="1"/>
</dbReference>
<dbReference type="PANTHER" id="PTHR42715">
    <property type="entry name" value="BETA-GLUCOSIDASE"/>
    <property type="match status" value="1"/>
</dbReference>
<dbReference type="PROSITE" id="PS00775">
    <property type="entry name" value="GLYCOSYL_HYDROL_F3"/>
    <property type="match status" value="1"/>
</dbReference>
<evidence type="ECO:0000256" key="4">
    <source>
        <dbReference type="ARBA" id="ARBA00058905"/>
    </source>
</evidence>
<sequence>MNLQDKASLLSGRDFWSTKPVGDVPAAVLSDGPHGVRRQTGEADHVGIHESLPATCFPPAVAVGSSWDPAVAGRLAAAVAVEARALDVQINLGPGVNIKRSPLCGRNFEYYSEDPLLTGVLAAAHVEALQAGGVGASVKHFAANNQETGRMRVSAEIDERTLREIYLPAFERVVKHARPATVMAAYNKVNGVYASQHPWLLTRVLREEWGFDGVVVSDWGAVNDRVAALKAGLDLEMPGNPANDAMIVQAVRDGELDEAVVDRSVARVRAMVRAWRPEPAAFDADAHHALARELAAECAVLLKNDGDTLPIRADVQTIAVLGPFATEPRFQGGGSSHVTPTRVDSPLEEIRRLAGDRVVTADPDDADLAIVFAGPADLDESEGYDRAGLDLPAEQVELIRATAAAARRTVVVLSNGGVVSLEGWHDEVDAILEGWLLGQAGGGAIADLLFGVAAPSGRLAETIPMRLQDTASYLNFPGEQDVVRYGEGVMVGYRYHETAGRPVRYPFGHGLTYTTFAVSDLTVRVTGDDSARVSVTVANTGRRYGKHVVQLYVATQAGPVRRPARELRAFTKVGLEPGRSTTVTFDLDARAFAYWDVKEGRWLVAPGDYTVQIGENASAVVAEETIELAGEVIARELTLDSSVGEWFAHPQVGPVLMRHVAATMTEEQRAAAAEHQDLLRMIESLPMHQFLSPMGVRLPDQAVREMMELSRRPQ</sequence>
<dbReference type="FunFam" id="2.60.40.10:FF:000495">
    <property type="entry name" value="Periplasmic beta-glucosidase"/>
    <property type="match status" value="1"/>
</dbReference>
<gene>
    <name evidence="8" type="ORF">BKM31_20770</name>
</gene>
<evidence type="ECO:0000256" key="3">
    <source>
        <dbReference type="ARBA" id="ARBA00023277"/>
    </source>
</evidence>
<reference evidence="9" key="1">
    <citation type="journal article" date="2017" name="Med. Chem. Commun.">
        <title>Nonomuraea sp. ATCC 55076 harbours the largest actinomycete chromosome to date and the kistamicin biosynthetic gene cluster.</title>
        <authorList>
            <person name="Nazari B."/>
            <person name="Forneris C.C."/>
            <person name="Gibson M.I."/>
            <person name="Moon K."/>
            <person name="Schramma K.R."/>
            <person name="Seyedsayamdost M.R."/>
        </authorList>
    </citation>
    <scope>NUCLEOTIDE SEQUENCE [LARGE SCALE GENOMIC DNA]</scope>
    <source>
        <strain evidence="9">ATCC 55076</strain>
    </source>
</reference>
<dbReference type="Pfam" id="PF14310">
    <property type="entry name" value="Fn3-like"/>
    <property type="match status" value="1"/>
</dbReference>
<protein>
    <recommendedName>
        <fullName evidence="5">Exo-alpha-(1-&gt;6)-L-arabinopyranosidase</fullName>
    </recommendedName>
</protein>
<name>A0A1V0A062_9ACTN</name>
<dbReference type="InterPro" id="IPR001764">
    <property type="entry name" value="Glyco_hydro_3_N"/>
</dbReference>
<dbReference type="InterPro" id="IPR036962">
    <property type="entry name" value="Glyco_hydro_3_N_sf"/>
</dbReference>
<feature type="domain" description="Fibronectin type III-like" evidence="7">
    <location>
        <begin position="547"/>
        <end position="617"/>
    </location>
</feature>
<evidence type="ECO:0000256" key="2">
    <source>
        <dbReference type="ARBA" id="ARBA00022801"/>
    </source>
</evidence>
<dbReference type="EMBL" id="CP017717">
    <property type="protein sequence ID" value="AQZ63569.1"/>
    <property type="molecule type" value="Genomic_DNA"/>
</dbReference>
<evidence type="ECO:0000313" key="9">
    <source>
        <dbReference type="Proteomes" id="UP000190797"/>
    </source>
</evidence>
<dbReference type="InterPro" id="IPR002772">
    <property type="entry name" value="Glyco_hydro_3_C"/>
</dbReference>
<keyword evidence="3" id="KW-0119">Carbohydrate metabolism</keyword>
<dbReference type="GO" id="GO:0005975">
    <property type="term" value="P:carbohydrate metabolic process"/>
    <property type="evidence" value="ECO:0007669"/>
    <property type="project" value="InterPro"/>
</dbReference>
<dbReference type="PRINTS" id="PR00133">
    <property type="entry name" value="GLHYDRLASE3"/>
</dbReference>
<dbReference type="Proteomes" id="UP000190797">
    <property type="component" value="Chromosome"/>
</dbReference>
<dbReference type="SUPFAM" id="SSF52279">
    <property type="entry name" value="Beta-D-glucan exohydrolase, C-terminal domain"/>
    <property type="match status" value="1"/>
</dbReference>
<dbReference type="PANTHER" id="PTHR42715:SF10">
    <property type="entry name" value="BETA-GLUCOSIDASE"/>
    <property type="match status" value="1"/>
</dbReference>
<evidence type="ECO:0000256" key="1">
    <source>
        <dbReference type="ARBA" id="ARBA00005336"/>
    </source>
</evidence>
<keyword evidence="2 6" id="KW-0378">Hydrolase</keyword>
<dbReference type="Pfam" id="PF00933">
    <property type="entry name" value="Glyco_hydro_3"/>
    <property type="match status" value="1"/>
</dbReference>
<dbReference type="KEGG" id="noa:BKM31_20770"/>
<dbReference type="InterPro" id="IPR050288">
    <property type="entry name" value="Cellulose_deg_GH3"/>
</dbReference>
<evidence type="ECO:0000256" key="6">
    <source>
        <dbReference type="RuleBase" id="RU361161"/>
    </source>
</evidence>
<dbReference type="AlphaFoldDB" id="A0A1V0A062"/>
<dbReference type="InterPro" id="IPR013783">
    <property type="entry name" value="Ig-like_fold"/>
</dbReference>
<keyword evidence="9" id="KW-1185">Reference proteome</keyword>
<evidence type="ECO:0000256" key="5">
    <source>
        <dbReference type="ARBA" id="ARBA00074219"/>
    </source>
</evidence>
<dbReference type="STRING" id="1909395.BKM31_20770"/>
<dbReference type="InterPro" id="IPR036881">
    <property type="entry name" value="Glyco_hydro_3_C_sf"/>
</dbReference>
<dbReference type="InterPro" id="IPR019800">
    <property type="entry name" value="Glyco_hydro_3_AS"/>
</dbReference>
<evidence type="ECO:0000313" key="8">
    <source>
        <dbReference type="EMBL" id="AQZ63569.1"/>
    </source>
</evidence>
<accession>A0A1V0A062</accession>
<dbReference type="Gene3D" id="2.60.40.10">
    <property type="entry name" value="Immunoglobulins"/>
    <property type="match status" value="1"/>
</dbReference>
<comment type="function">
    <text evidence="4">Catalyzes the hydrolysis of a non-reducing terminal alpha-L-arabinopyranosidic linkage in ginsenoside Rb2 (alpha-L-arabinopyranosyl-(1-&gt;6)-alpha-D-glucopyranosyl) to release alpha-D-glucopyranosyl (Rd). It is not able to hydrolyze alpha-L-arabinofuranosyl-(1-&gt;6)-alpha-D-glucopyranosyl (Rc).</text>
</comment>
<comment type="similarity">
    <text evidence="1 6">Belongs to the glycosyl hydrolase 3 family.</text>
</comment>
<keyword evidence="6" id="KW-0326">Glycosidase</keyword>
<dbReference type="Pfam" id="PF01915">
    <property type="entry name" value="Glyco_hydro_3_C"/>
    <property type="match status" value="1"/>
</dbReference>
<dbReference type="Gene3D" id="3.40.50.1700">
    <property type="entry name" value="Glycoside hydrolase family 3 C-terminal domain"/>
    <property type="match status" value="2"/>
</dbReference>
<organism evidence="8 9">
    <name type="scientific">[Actinomadura] parvosata subsp. kistnae</name>
    <dbReference type="NCBI Taxonomy" id="1909395"/>
    <lineage>
        <taxon>Bacteria</taxon>
        <taxon>Bacillati</taxon>
        <taxon>Actinomycetota</taxon>
        <taxon>Actinomycetes</taxon>
        <taxon>Streptosporangiales</taxon>
        <taxon>Streptosporangiaceae</taxon>
        <taxon>Nonomuraea</taxon>
    </lineage>
</organism>
<dbReference type="OrthoDB" id="3187421at2"/>